<dbReference type="PANTHER" id="PTHR40039">
    <property type="entry name" value="PROTEIN DLTD"/>
    <property type="match status" value="1"/>
</dbReference>
<evidence type="ECO:0000313" key="2">
    <source>
        <dbReference type="EMBL" id="RST99179.1"/>
    </source>
</evidence>
<evidence type="ECO:0000256" key="1">
    <source>
        <dbReference type="PIRNR" id="PIRNR021438"/>
    </source>
</evidence>
<comment type="similarity">
    <text evidence="1">Belongs to the DltD family.</text>
</comment>
<keyword evidence="1" id="KW-1003">Cell membrane</keyword>
<dbReference type="InterPro" id="IPR006998">
    <property type="entry name" value="DltD"/>
</dbReference>
<gene>
    <name evidence="2" type="ORF">CBF32_11960</name>
</gene>
<organism evidence="2 3">
    <name type="scientific">Vagococcus fluvialis</name>
    <dbReference type="NCBI Taxonomy" id="2738"/>
    <lineage>
        <taxon>Bacteria</taxon>
        <taxon>Bacillati</taxon>
        <taxon>Bacillota</taxon>
        <taxon>Bacilli</taxon>
        <taxon>Lactobacillales</taxon>
        <taxon>Enterococcaceae</taxon>
        <taxon>Vagococcus</taxon>
    </lineage>
</organism>
<dbReference type="NCBIfam" id="TIGR04092">
    <property type="entry name" value="LTA_DltD"/>
    <property type="match status" value="1"/>
</dbReference>
<sequence length="418" mass="48167">MEKKKLLLAIGPFLAAVMIIGFIVFSPINLFQKPSEKAIHRSASSMSVNVLKGNALKNEAMASGHYLPFFGSSELSRVNEFHPSVLAQKYNRDYEPYLLGAAGTQSLTHYFMLNSMKQELKGKKVVFVISPQWFVKDGVGDPMFSLFYSPLQTNQWLMDVDPKDENSQYLASRLKKFSSVKSDTQLNGAVKKIAKGEEISNLDYTRAMARYRMLSKEDLLFSKIGVKSKFKKIDREAEKLPANYSFEELDKLAFASGKKETNNNEFEVANGFYSKRILPVKGKMKNSQTKFDYVVSPEFSDFQLLLNEMAKNEMDVLFVIPPVNKKWSTYTGLSQEMLDTFSKKMTYQLNSQGFNHVVDYTNKHSEPYFMEDTIHIGWRGWLELDKDLQKFLQDSNKPSYDIKSDEFLSKEWQNRREF</sequence>
<protein>
    <recommendedName>
        <fullName evidence="1">Protein DltD</fullName>
    </recommendedName>
</protein>
<reference evidence="2 3" key="1">
    <citation type="submission" date="2017-05" db="EMBL/GenBank/DDBJ databases">
        <title>Vagococcus spp. assemblies.</title>
        <authorList>
            <person name="Gulvik C.A."/>
        </authorList>
    </citation>
    <scope>NUCLEOTIDE SEQUENCE [LARGE SCALE GENOMIC DNA]</scope>
    <source>
        <strain evidence="2 3">NCFB 2497</strain>
    </source>
</reference>
<dbReference type="EMBL" id="NGJX01000016">
    <property type="protein sequence ID" value="RST99179.1"/>
    <property type="molecule type" value="Genomic_DNA"/>
</dbReference>
<comment type="caution">
    <text evidence="2">The sequence shown here is derived from an EMBL/GenBank/DDBJ whole genome shotgun (WGS) entry which is preliminary data.</text>
</comment>
<dbReference type="UniPathway" id="UPA00556"/>
<dbReference type="GO" id="GO:0005886">
    <property type="term" value="C:plasma membrane"/>
    <property type="evidence" value="ECO:0007669"/>
    <property type="project" value="UniProtKB-UniRule"/>
</dbReference>
<accession>A0A369AUN8</accession>
<proteinExistence type="inferred from homology"/>
<dbReference type="InterPro" id="IPR023896">
    <property type="entry name" value="LTA_DltD"/>
</dbReference>
<dbReference type="GeneID" id="63147340"/>
<dbReference type="Pfam" id="PF04914">
    <property type="entry name" value="DltD"/>
    <property type="match status" value="1"/>
</dbReference>
<dbReference type="Proteomes" id="UP000288197">
    <property type="component" value="Unassembled WGS sequence"/>
</dbReference>
<keyword evidence="1" id="KW-0472">Membrane</keyword>
<keyword evidence="3" id="KW-1185">Reference proteome</keyword>
<dbReference type="OrthoDB" id="1700484at2"/>
<dbReference type="PIRSF" id="PIRSF021438">
    <property type="entry name" value="DltD"/>
    <property type="match status" value="1"/>
</dbReference>
<dbReference type="GO" id="GO:0070395">
    <property type="term" value="P:lipoteichoic acid biosynthetic process"/>
    <property type="evidence" value="ECO:0007669"/>
    <property type="project" value="UniProtKB-UniRule"/>
</dbReference>
<dbReference type="PANTHER" id="PTHR40039:SF1">
    <property type="entry name" value="PROTEIN DLTD"/>
    <property type="match status" value="1"/>
</dbReference>
<evidence type="ECO:0000313" key="3">
    <source>
        <dbReference type="Proteomes" id="UP000288197"/>
    </source>
</evidence>
<dbReference type="RefSeq" id="WP_114290369.1">
    <property type="nucleotide sequence ID" value="NZ_CP081459.1"/>
</dbReference>
<dbReference type="AlphaFoldDB" id="A0A369AUN8"/>
<name>A0A369AUN8_9ENTE</name>
<comment type="pathway">
    <text evidence="1">Cell wall biogenesis; lipoteichoic acid biosynthesis.</text>
</comment>